<name>Q0UNH1_PHANO</name>
<dbReference type="EMBL" id="CH445334">
    <property type="protein sequence ID" value="EAT85344.1"/>
    <property type="molecule type" value="Genomic_DNA"/>
</dbReference>
<dbReference type="GeneID" id="5973945"/>
<evidence type="ECO:0000313" key="2">
    <source>
        <dbReference type="Proteomes" id="UP000001055"/>
    </source>
</evidence>
<sequence length="42" mass="4671">MASVICYILEYDFLMITSVLTSKLNKAGTAIAINSQQPHEKQ</sequence>
<dbReference type="RefSeq" id="XP_001797055.1">
    <property type="nucleotide sequence ID" value="XM_001797003.1"/>
</dbReference>
<organism evidence="1 2">
    <name type="scientific">Phaeosphaeria nodorum (strain SN15 / ATCC MYA-4574 / FGSC 10173)</name>
    <name type="common">Glume blotch fungus</name>
    <name type="synonym">Parastagonospora nodorum</name>
    <dbReference type="NCBI Taxonomy" id="321614"/>
    <lineage>
        <taxon>Eukaryota</taxon>
        <taxon>Fungi</taxon>
        <taxon>Dikarya</taxon>
        <taxon>Ascomycota</taxon>
        <taxon>Pezizomycotina</taxon>
        <taxon>Dothideomycetes</taxon>
        <taxon>Pleosporomycetidae</taxon>
        <taxon>Pleosporales</taxon>
        <taxon>Pleosporineae</taxon>
        <taxon>Phaeosphaeriaceae</taxon>
        <taxon>Parastagonospora</taxon>
    </lineage>
</organism>
<accession>Q0UNH1</accession>
<proteinExistence type="predicted"/>
<gene>
    <name evidence="1" type="ORF">SNOG_06693</name>
</gene>
<dbReference type="KEGG" id="pno:SNOG_06693"/>
<reference evidence="2" key="1">
    <citation type="journal article" date="2007" name="Plant Cell">
        <title>Dothideomycete-plant interactions illuminated by genome sequencing and EST analysis of the wheat pathogen Stagonospora nodorum.</title>
        <authorList>
            <person name="Hane J.K."/>
            <person name="Lowe R.G."/>
            <person name="Solomon P.S."/>
            <person name="Tan K.C."/>
            <person name="Schoch C.L."/>
            <person name="Spatafora J.W."/>
            <person name="Crous P.W."/>
            <person name="Kodira C."/>
            <person name="Birren B.W."/>
            <person name="Galagan J.E."/>
            <person name="Torriani S.F."/>
            <person name="McDonald B.A."/>
            <person name="Oliver R.P."/>
        </authorList>
    </citation>
    <scope>NUCLEOTIDE SEQUENCE [LARGE SCALE GENOMIC DNA]</scope>
    <source>
        <strain evidence="2">SN15 / ATCC MYA-4574 / FGSC 10173</strain>
    </source>
</reference>
<dbReference type="Proteomes" id="UP000001055">
    <property type="component" value="Unassembled WGS sequence"/>
</dbReference>
<protein>
    <submittedName>
        <fullName evidence="1">Uncharacterized protein</fullName>
    </submittedName>
</protein>
<dbReference type="InParanoid" id="Q0UNH1"/>
<dbReference type="AlphaFoldDB" id="Q0UNH1"/>
<evidence type="ECO:0000313" key="1">
    <source>
        <dbReference type="EMBL" id="EAT85344.1"/>
    </source>
</evidence>
<dbReference type="HOGENOM" id="CLU_3260747_0_0_1"/>